<dbReference type="PROSITE" id="PS51184">
    <property type="entry name" value="JMJC"/>
    <property type="match status" value="1"/>
</dbReference>
<dbReference type="VEuPathDB" id="FungiDB:H310_00983"/>
<dbReference type="AlphaFoldDB" id="A0A024US26"/>
<dbReference type="GO" id="GO:0033749">
    <property type="term" value="F:histone H4R3 demethylase activity"/>
    <property type="evidence" value="ECO:0007669"/>
    <property type="project" value="TreeGrafter"/>
</dbReference>
<evidence type="ECO:0000256" key="1">
    <source>
        <dbReference type="SAM" id="MobiDB-lite"/>
    </source>
</evidence>
<dbReference type="SUPFAM" id="SSF51197">
    <property type="entry name" value="Clavaminate synthase-like"/>
    <property type="match status" value="1"/>
</dbReference>
<feature type="compositionally biased region" description="Pro residues" evidence="1">
    <location>
        <begin position="327"/>
        <end position="337"/>
    </location>
</feature>
<dbReference type="InterPro" id="IPR041667">
    <property type="entry name" value="Cupin_8"/>
</dbReference>
<protein>
    <recommendedName>
        <fullName evidence="2">JmjC domain-containing protein</fullName>
    </recommendedName>
</protein>
<accession>A0A024US26</accession>
<proteinExistence type="predicted"/>
<feature type="compositionally biased region" description="Acidic residues" evidence="1">
    <location>
        <begin position="375"/>
        <end position="384"/>
    </location>
</feature>
<dbReference type="Pfam" id="PF13621">
    <property type="entry name" value="Cupin_8"/>
    <property type="match status" value="1"/>
</dbReference>
<sequence>MKKRALLAATMESSSRPSLPPHLPVPVEHPSSLSVDAFMTKYAQKGLPVVLKGGASLVTDRPWTLDALVANPTVAHTTVETKRKVLDSVLWARLEQGPRVSVSDFVVALRDGKGSPGADSLYVHDVSIPLHLPGKLLVLTRHLRIPAYFAGDWLQHTPEGTMYRETWPSLFLGPEGTESQTHVDSFGSNFWMALLEGRKRWCLVHPDDMHLLYPEWHAGSPDVVFGVDLARPEGSPEHALFRHARVWDCVLEEGDVLFVPAGTPHFVQNLTQTVAVSCNYIDATNWVRASTALAHQAYTDVRAADLLTHLHRIVSTQQPPRHDRVPPTEPSPLPPPSMSFQQFKHPPGASPLPQSSFPRSKRPRSAYADLVADFESSDVDESND</sequence>
<dbReference type="GO" id="GO:0106140">
    <property type="term" value="F:P-TEFb complex binding"/>
    <property type="evidence" value="ECO:0007669"/>
    <property type="project" value="TreeGrafter"/>
</dbReference>
<feature type="region of interest" description="Disordered" evidence="1">
    <location>
        <begin position="314"/>
        <end position="384"/>
    </location>
</feature>
<dbReference type="InterPro" id="IPR003347">
    <property type="entry name" value="JmjC_dom"/>
</dbReference>
<organism evidence="3">
    <name type="scientific">Aphanomyces invadans</name>
    <dbReference type="NCBI Taxonomy" id="157072"/>
    <lineage>
        <taxon>Eukaryota</taxon>
        <taxon>Sar</taxon>
        <taxon>Stramenopiles</taxon>
        <taxon>Oomycota</taxon>
        <taxon>Saprolegniomycetes</taxon>
        <taxon>Saprolegniales</taxon>
        <taxon>Verrucalvaceae</taxon>
        <taxon>Aphanomyces</taxon>
    </lineage>
</organism>
<dbReference type="SMART" id="SM00558">
    <property type="entry name" value="JmjC"/>
    <property type="match status" value="1"/>
</dbReference>
<feature type="domain" description="JmjC" evidence="2">
    <location>
        <begin position="134"/>
        <end position="297"/>
    </location>
</feature>
<gene>
    <name evidence="3" type="ORF">H310_00983</name>
</gene>
<dbReference type="eggNOG" id="KOG2131">
    <property type="taxonomic scope" value="Eukaryota"/>
</dbReference>
<dbReference type="InterPro" id="IPR050910">
    <property type="entry name" value="JMJD6_ArgDemeth/LysHydrox"/>
</dbReference>
<evidence type="ECO:0000313" key="3">
    <source>
        <dbReference type="EMBL" id="ETW08393.1"/>
    </source>
</evidence>
<dbReference type="PANTHER" id="PTHR12480">
    <property type="entry name" value="ARGININE DEMETHYLASE AND LYSYL-HYDROXYLASE JMJD"/>
    <property type="match status" value="1"/>
</dbReference>
<dbReference type="RefSeq" id="XP_008862198.1">
    <property type="nucleotide sequence ID" value="XM_008863976.1"/>
</dbReference>
<dbReference type="EMBL" id="KI913953">
    <property type="protein sequence ID" value="ETW08393.1"/>
    <property type="molecule type" value="Genomic_DNA"/>
</dbReference>
<evidence type="ECO:0000259" key="2">
    <source>
        <dbReference type="PROSITE" id="PS51184"/>
    </source>
</evidence>
<name>A0A024US26_9STRA</name>
<dbReference type="OrthoDB" id="66903at2759"/>
<feature type="region of interest" description="Disordered" evidence="1">
    <location>
        <begin position="1"/>
        <end position="23"/>
    </location>
</feature>
<dbReference type="Gene3D" id="2.60.120.650">
    <property type="entry name" value="Cupin"/>
    <property type="match status" value="1"/>
</dbReference>
<reference evidence="3" key="1">
    <citation type="submission" date="2013-12" db="EMBL/GenBank/DDBJ databases">
        <title>The Genome Sequence of Aphanomyces invadans NJM9701.</title>
        <authorList>
            <consortium name="The Broad Institute Genomics Platform"/>
            <person name="Russ C."/>
            <person name="Tyler B."/>
            <person name="van West P."/>
            <person name="Dieguez-Uribeondo J."/>
            <person name="Young S.K."/>
            <person name="Zeng Q."/>
            <person name="Gargeya S."/>
            <person name="Fitzgerald M."/>
            <person name="Abouelleil A."/>
            <person name="Alvarado L."/>
            <person name="Chapman S.B."/>
            <person name="Gainer-Dewar J."/>
            <person name="Goldberg J."/>
            <person name="Griggs A."/>
            <person name="Gujja S."/>
            <person name="Hansen M."/>
            <person name="Howarth C."/>
            <person name="Imamovic A."/>
            <person name="Ireland A."/>
            <person name="Larimer J."/>
            <person name="McCowan C."/>
            <person name="Murphy C."/>
            <person name="Pearson M."/>
            <person name="Poon T.W."/>
            <person name="Priest M."/>
            <person name="Roberts A."/>
            <person name="Saif S."/>
            <person name="Shea T."/>
            <person name="Sykes S."/>
            <person name="Wortman J."/>
            <person name="Nusbaum C."/>
            <person name="Birren B."/>
        </authorList>
    </citation>
    <scope>NUCLEOTIDE SEQUENCE [LARGE SCALE GENOMIC DNA]</scope>
    <source>
        <strain evidence="3">NJM9701</strain>
    </source>
</reference>
<dbReference type="PANTHER" id="PTHR12480:SF22">
    <property type="entry name" value="JMJC DOMAIN-CONTAINING PROTEIN"/>
    <property type="match status" value="1"/>
</dbReference>
<dbReference type="GO" id="GO:0005737">
    <property type="term" value="C:cytoplasm"/>
    <property type="evidence" value="ECO:0007669"/>
    <property type="project" value="TreeGrafter"/>
</dbReference>
<dbReference type="GO" id="GO:0005634">
    <property type="term" value="C:nucleus"/>
    <property type="evidence" value="ECO:0007669"/>
    <property type="project" value="TreeGrafter"/>
</dbReference>
<dbReference type="GeneID" id="20078033"/>